<dbReference type="Pfam" id="PF14224">
    <property type="entry name" value="DUF4331"/>
    <property type="match status" value="2"/>
</dbReference>
<evidence type="ECO:0000313" key="3">
    <source>
        <dbReference type="Proteomes" id="UP001501456"/>
    </source>
</evidence>
<keyword evidence="1" id="KW-0472">Membrane</keyword>
<organism evidence="2 3">
    <name type="scientific">Corallibacter vietnamensis</name>
    <dbReference type="NCBI Taxonomy" id="904130"/>
    <lineage>
        <taxon>Bacteria</taxon>
        <taxon>Pseudomonadati</taxon>
        <taxon>Bacteroidota</taxon>
        <taxon>Flavobacteriia</taxon>
        <taxon>Flavobacteriales</taxon>
        <taxon>Flavobacteriaceae</taxon>
        <taxon>Corallibacter</taxon>
    </lineage>
</organism>
<evidence type="ECO:0008006" key="4">
    <source>
        <dbReference type="Google" id="ProtNLM"/>
    </source>
</evidence>
<evidence type="ECO:0000256" key="1">
    <source>
        <dbReference type="SAM" id="Phobius"/>
    </source>
</evidence>
<keyword evidence="1" id="KW-1133">Transmembrane helix</keyword>
<dbReference type="Proteomes" id="UP001501456">
    <property type="component" value="Unassembled WGS sequence"/>
</dbReference>
<sequence>MCESKKKLINKNIIIMKKLKIILGIGIIAIGGFFMIAADHIDAPAVSGGTSDITDFYAFQAEDTDNIVFAANVQGLLSPTDTGDAVFDENVLVEFNIDTDGDNVENLVIQAIPRDGTMYFFGPASPNATGLNSTILTSATQSSVAITPYGSSANIEENGGMKFFAGPRDDPFFMDFAQYGEIIAGNATGFNDPGSDTFAGTNVMSIVVEVPKSMVGGSGTINTWVETKRK</sequence>
<protein>
    <recommendedName>
        <fullName evidence="4">DUF4331 domain-containing protein</fullName>
    </recommendedName>
</protein>
<feature type="transmembrane region" description="Helical" evidence="1">
    <location>
        <begin position="21"/>
        <end position="38"/>
    </location>
</feature>
<reference evidence="3" key="1">
    <citation type="journal article" date="2019" name="Int. J. Syst. Evol. Microbiol.">
        <title>The Global Catalogue of Microorganisms (GCM) 10K type strain sequencing project: providing services to taxonomists for standard genome sequencing and annotation.</title>
        <authorList>
            <consortium name="The Broad Institute Genomics Platform"/>
            <consortium name="The Broad Institute Genome Sequencing Center for Infectious Disease"/>
            <person name="Wu L."/>
            <person name="Ma J."/>
        </authorList>
    </citation>
    <scope>NUCLEOTIDE SEQUENCE [LARGE SCALE GENOMIC DNA]</scope>
    <source>
        <strain evidence="3">JCM 17525</strain>
    </source>
</reference>
<keyword evidence="3" id="KW-1185">Reference proteome</keyword>
<proteinExistence type="predicted"/>
<evidence type="ECO:0000313" key="2">
    <source>
        <dbReference type="EMBL" id="GAA3786252.1"/>
    </source>
</evidence>
<name>A0ABP7H685_9FLAO</name>
<dbReference type="InterPro" id="IPR025566">
    <property type="entry name" value="DUF4331"/>
</dbReference>
<keyword evidence="1" id="KW-0812">Transmembrane</keyword>
<comment type="caution">
    <text evidence="2">The sequence shown here is derived from an EMBL/GenBank/DDBJ whole genome shotgun (WGS) entry which is preliminary data.</text>
</comment>
<accession>A0ABP7H685</accession>
<dbReference type="EMBL" id="BAABBI010000002">
    <property type="protein sequence ID" value="GAA3786252.1"/>
    <property type="molecule type" value="Genomic_DNA"/>
</dbReference>
<gene>
    <name evidence="2" type="ORF">GCM10022271_18580</name>
</gene>